<dbReference type="AlphaFoldDB" id="A0A7T6ZDV3"/>
<keyword evidence="2" id="KW-1185">Reference proteome</keyword>
<organism evidence="1 2">
    <name type="scientific">Salicibibacter cibi</name>
    <dbReference type="NCBI Taxonomy" id="2743001"/>
    <lineage>
        <taxon>Bacteria</taxon>
        <taxon>Bacillati</taxon>
        <taxon>Bacillota</taxon>
        <taxon>Bacilli</taxon>
        <taxon>Bacillales</taxon>
        <taxon>Bacillaceae</taxon>
        <taxon>Salicibibacter</taxon>
    </lineage>
</organism>
<name>A0A7T6ZDV3_9BACI</name>
<dbReference type="KEGG" id="scib:HUG20_18530"/>
<accession>A0A7T6ZDV3</accession>
<proteinExistence type="predicted"/>
<evidence type="ECO:0000313" key="1">
    <source>
        <dbReference type="EMBL" id="QQK81713.1"/>
    </source>
</evidence>
<dbReference type="RefSeq" id="WP_200086373.1">
    <property type="nucleotide sequence ID" value="NZ_CP054706.1"/>
</dbReference>
<sequence length="114" mass="13435">MPEPFKKDLPFDEFIYKLKKELEYHRNGETVYRQQTAKMALDVALTVRKVTPFLNPVKVKKTVDGYFPSHGNHRKNDVAKMLRVIARSIYLERTVPEEVNEYVNKKVKNKVVLK</sequence>
<protein>
    <submittedName>
        <fullName evidence="1">Uncharacterized protein</fullName>
    </submittedName>
</protein>
<dbReference type="Proteomes" id="UP000595349">
    <property type="component" value="Chromosome"/>
</dbReference>
<evidence type="ECO:0000313" key="2">
    <source>
        <dbReference type="Proteomes" id="UP000595349"/>
    </source>
</evidence>
<gene>
    <name evidence="1" type="ORF">HUG20_18530</name>
</gene>
<dbReference type="EMBL" id="CP054706">
    <property type="protein sequence ID" value="QQK81713.1"/>
    <property type="molecule type" value="Genomic_DNA"/>
</dbReference>
<reference evidence="1 2" key="1">
    <citation type="submission" date="2020-06" db="EMBL/GenBank/DDBJ databases">
        <title>Genomic analysis of Salicibibacter sp. NKC21-4.</title>
        <authorList>
            <person name="Oh Y.J."/>
        </authorList>
    </citation>
    <scope>NUCLEOTIDE SEQUENCE [LARGE SCALE GENOMIC DNA]</scope>
    <source>
        <strain evidence="1 2">NKC21-4</strain>
    </source>
</reference>